<keyword evidence="2" id="KW-1185">Reference proteome</keyword>
<sequence length="85" mass="9636">MIEHFQLSGTARAAQLPATSICATCNRWIESERRCTSSMYTHSHCLAGRITLSCAAMPTSNKCRVYIHSHRTPRIILRAESDWKN</sequence>
<evidence type="ECO:0000313" key="1">
    <source>
        <dbReference type="EMBL" id="TDL23064.1"/>
    </source>
</evidence>
<accession>A0A4Y7Q666</accession>
<dbReference type="Proteomes" id="UP000294933">
    <property type="component" value="Unassembled WGS sequence"/>
</dbReference>
<evidence type="ECO:0000313" key="2">
    <source>
        <dbReference type="Proteomes" id="UP000294933"/>
    </source>
</evidence>
<proteinExistence type="predicted"/>
<protein>
    <submittedName>
        <fullName evidence="1">Uncharacterized protein</fullName>
    </submittedName>
</protein>
<dbReference type="EMBL" id="ML170172">
    <property type="protein sequence ID" value="TDL23064.1"/>
    <property type="molecule type" value="Genomic_DNA"/>
</dbReference>
<reference evidence="1 2" key="1">
    <citation type="submission" date="2018-06" db="EMBL/GenBank/DDBJ databases">
        <title>A transcriptomic atlas of mushroom development highlights an independent origin of complex multicellularity.</title>
        <authorList>
            <consortium name="DOE Joint Genome Institute"/>
            <person name="Krizsan K."/>
            <person name="Almasi E."/>
            <person name="Merenyi Z."/>
            <person name="Sahu N."/>
            <person name="Viragh M."/>
            <person name="Koszo T."/>
            <person name="Mondo S."/>
            <person name="Kiss B."/>
            <person name="Balint B."/>
            <person name="Kues U."/>
            <person name="Barry K."/>
            <person name="Hegedus J.C."/>
            <person name="Henrissat B."/>
            <person name="Johnson J."/>
            <person name="Lipzen A."/>
            <person name="Ohm R."/>
            <person name="Nagy I."/>
            <person name="Pangilinan J."/>
            <person name="Yan J."/>
            <person name="Xiong Y."/>
            <person name="Grigoriev I.V."/>
            <person name="Hibbett D.S."/>
            <person name="Nagy L.G."/>
        </authorList>
    </citation>
    <scope>NUCLEOTIDE SEQUENCE [LARGE SCALE GENOMIC DNA]</scope>
    <source>
        <strain evidence="1 2">SZMC22713</strain>
    </source>
</reference>
<dbReference type="VEuPathDB" id="FungiDB:BD410DRAFT_787892"/>
<dbReference type="AlphaFoldDB" id="A0A4Y7Q666"/>
<organism evidence="1 2">
    <name type="scientific">Rickenella mellea</name>
    <dbReference type="NCBI Taxonomy" id="50990"/>
    <lineage>
        <taxon>Eukaryota</taxon>
        <taxon>Fungi</taxon>
        <taxon>Dikarya</taxon>
        <taxon>Basidiomycota</taxon>
        <taxon>Agaricomycotina</taxon>
        <taxon>Agaricomycetes</taxon>
        <taxon>Hymenochaetales</taxon>
        <taxon>Rickenellaceae</taxon>
        <taxon>Rickenella</taxon>
    </lineage>
</organism>
<gene>
    <name evidence="1" type="ORF">BD410DRAFT_787892</name>
</gene>
<name>A0A4Y7Q666_9AGAM</name>